<reference evidence="5 6" key="1">
    <citation type="submission" date="2017-01" db="EMBL/GenBank/DDBJ databases">
        <title>Complete Genome Sequence of Dolosigranulum pigrum isolated from a Patient with interstitial lung disease.</title>
        <authorList>
            <person name="Mukhopadhyay R."/>
            <person name="Joaquin J."/>
            <person name="Hogue R."/>
            <person name="Fitzgerald S."/>
            <person name="Jospin G."/>
            <person name="Eisen J.A."/>
            <person name="Chaturvedi V."/>
        </authorList>
    </citation>
    <scope>NUCLEOTIDE SEQUENCE [LARGE SCALE GENOMIC DNA]</scope>
    <source>
        <strain evidence="5 6">15S00348</strain>
    </source>
</reference>
<accession>A0A1S8KP52</accession>
<dbReference type="GO" id="GO:0005829">
    <property type="term" value="C:cytosol"/>
    <property type="evidence" value="ECO:0007669"/>
    <property type="project" value="TreeGrafter"/>
</dbReference>
<keyword evidence="3" id="KW-0378">Hydrolase</keyword>
<dbReference type="GO" id="GO:0046872">
    <property type="term" value="F:metal ion binding"/>
    <property type="evidence" value="ECO:0007669"/>
    <property type="project" value="UniProtKB-KW"/>
</dbReference>
<dbReference type="EMBL" id="MUYF01000003">
    <property type="protein sequence ID" value="OOL81480.1"/>
    <property type="molecule type" value="Genomic_DNA"/>
</dbReference>
<dbReference type="InterPro" id="IPR051458">
    <property type="entry name" value="Cyt/Met_Dipeptidase"/>
</dbReference>
<dbReference type="PANTHER" id="PTHR43270:SF8">
    <property type="entry name" value="DI- AND TRIPEPTIDASE DUG2-RELATED"/>
    <property type="match status" value="1"/>
</dbReference>
<keyword evidence="2" id="KW-0479">Metal-binding</keyword>
<dbReference type="PANTHER" id="PTHR43270">
    <property type="entry name" value="BETA-ALA-HIS DIPEPTIDASE"/>
    <property type="match status" value="1"/>
</dbReference>
<feature type="domain" description="Peptidase M20 dimerisation" evidence="4">
    <location>
        <begin position="193"/>
        <end position="352"/>
    </location>
</feature>
<dbReference type="GO" id="GO:0009089">
    <property type="term" value="P:lysine biosynthetic process via diaminopimelate"/>
    <property type="evidence" value="ECO:0007669"/>
    <property type="project" value="TreeGrafter"/>
</dbReference>
<dbReference type="AlphaFoldDB" id="A0A1S8KP52"/>
<dbReference type="InterPro" id="IPR011650">
    <property type="entry name" value="Peptidase_M20_dimer"/>
</dbReference>
<gene>
    <name evidence="5" type="ORF">BWX42_07030</name>
</gene>
<dbReference type="Proteomes" id="UP000190409">
    <property type="component" value="Unassembled WGS sequence"/>
</dbReference>
<dbReference type="NCBIfam" id="NF005034">
    <property type="entry name" value="PRK06446.1"/>
    <property type="match status" value="1"/>
</dbReference>
<evidence type="ECO:0000259" key="4">
    <source>
        <dbReference type="Pfam" id="PF07687"/>
    </source>
</evidence>
<dbReference type="GO" id="GO:0008233">
    <property type="term" value="F:peptidase activity"/>
    <property type="evidence" value="ECO:0007669"/>
    <property type="project" value="UniProtKB-KW"/>
</dbReference>
<dbReference type="GO" id="GO:0006508">
    <property type="term" value="P:proteolysis"/>
    <property type="evidence" value="ECO:0007669"/>
    <property type="project" value="UniProtKB-KW"/>
</dbReference>
<dbReference type="Pfam" id="PF07687">
    <property type="entry name" value="M20_dimer"/>
    <property type="match status" value="1"/>
</dbReference>
<organism evidence="5 6">
    <name type="scientific">Dolosigranulum pigrum</name>
    <dbReference type="NCBI Taxonomy" id="29394"/>
    <lineage>
        <taxon>Bacteria</taxon>
        <taxon>Bacillati</taxon>
        <taxon>Bacillota</taxon>
        <taxon>Bacilli</taxon>
        <taxon>Lactobacillales</taxon>
        <taxon>Carnobacteriaceae</taxon>
        <taxon>Dolosigranulum</taxon>
    </lineage>
</organism>
<keyword evidence="1" id="KW-0645">Protease</keyword>
<dbReference type="Gene3D" id="3.40.630.10">
    <property type="entry name" value="Zn peptidases"/>
    <property type="match status" value="1"/>
</dbReference>
<dbReference type="SUPFAM" id="SSF53187">
    <property type="entry name" value="Zn-dependent exopeptidases"/>
    <property type="match status" value="1"/>
</dbReference>
<comment type="caution">
    <text evidence="5">The sequence shown here is derived from an EMBL/GenBank/DDBJ whole genome shotgun (WGS) entry which is preliminary data.</text>
</comment>
<evidence type="ECO:0000313" key="5">
    <source>
        <dbReference type="EMBL" id="OOL81480.1"/>
    </source>
</evidence>
<evidence type="ECO:0000256" key="3">
    <source>
        <dbReference type="ARBA" id="ARBA00022801"/>
    </source>
</evidence>
<evidence type="ECO:0000313" key="6">
    <source>
        <dbReference type="Proteomes" id="UP000190409"/>
    </source>
</evidence>
<dbReference type="Gene3D" id="3.30.70.360">
    <property type="match status" value="1"/>
</dbReference>
<evidence type="ECO:0000256" key="1">
    <source>
        <dbReference type="ARBA" id="ARBA00022670"/>
    </source>
</evidence>
<sequence length="453" mass="50065">MLENVKQIAEKNRALLEEYLRLESVSAQGRQMIETAEMVARIIEDKGGQAEILHLADTEASPIVYGEFLAGPGGNAEKTLLFYNHYDVQPEDPIDEWETDPFVPTERDGKLYCRGVSDNKANFIARINAIEYWSEQAGGLPCNVKFLLEGEEEIGSPHINAYLAQYSEKFAADACIWESGGKDAAERMELSCGVKGIAYFDLAVRTAATDIHSSNAAVIDNAAWRLTQALASMRNADNEILIDGFYDLMIEPTDLEYDVLAKMPFDRQALRDTYGVKGPFITDNLPYSEKEALIFYPTLTISGLLSGYGGSGAKTVLPAQAKAKLDVRLVPGYSPEAVEQLLRQHLDKHGFKDVELTQLAGVMPFRTDLSSSFIEVVTRAAQKTYGEESVVVMPNSAGTGPMYSFGQYLNVPIVGSGTEYYNSAPHAPNEHIRLTDYYQGIEHMIHLLADFGQ</sequence>
<dbReference type="GO" id="GO:0009014">
    <property type="term" value="F:succinyl-diaminopimelate desuccinylase activity"/>
    <property type="evidence" value="ECO:0007669"/>
    <property type="project" value="TreeGrafter"/>
</dbReference>
<name>A0A1S8KP52_9LACT</name>
<dbReference type="Pfam" id="PF01546">
    <property type="entry name" value="Peptidase_M20"/>
    <property type="match status" value="1"/>
</dbReference>
<dbReference type="InterPro" id="IPR002933">
    <property type="entry name" value="Peptidase_M20"/>
</dbReference>
<protein>
    <submittedName>
        <fullName evidence="5">Acetylornithine deacetylase</fullName>
    </submittedName>
</protein>
<proteinExistence type="predicted"/>
<evidence type="ECO:0000256" key="2">
    <source>
        <dbReference type="ARBA" id="ARBA00022723"/>
    </source>
</evidence>